<dbReference type="SUPFAM" id="SSF52091">
    <property type="entry name" value="SpoIIaa-like"/>
    <property type="match status" value="1"/>
</dbReference>
<dbReference type="InterPro" id="IPR002645">
    <property type="entry name" value="STAS_dom"/>
</dbReference>
<dbReference type="InterPro" id="IPR036513">
    <property type="entry name" value="STAS_dom_sf"/>
</dbReference>
<dbReference type="Pfam" id="PF01740">
    <property type="entry name" value="STAS"/>
    <property type="match status" value="1"/>
</dbReference>
<sequence length="130" mass="13461">MTAFARIAADTLKITPQFPLDAEGSLKLRPVLETISAVATASAQRVVLDLSQVEALDGSGIGAIAFLRKRLAAAGQSLELAGAHGQPLVLLRQLGLASAFGLSEERRSFWAGLLRPLPGMGWGAARGAAA</sequence>
<proteinExistence type="predicted"/>
<dbReference type="EMBL" id="CP137852">
    <property type="protein sequence ID" value="WPB83589.1"/>
    <property type="molecule type" value="Genomic_DNA"/>
</dbReference>
<evidence type="ECO:0000259" key="1">
    <source>
        <dbReference type="PROSITE" id="PS50801"/>
    </source>
</evidence>
<gene>
    <name evidence="2" type="ORF">R9Z33_15925</name>
</gene>
<protein>
    <submittedName>
        <fullName evidence="2">STAS domain-containing protein</fullName>
    </submittedName>
</protein>
<keyword evidence="3" id="KW-1185">Reference proteome</keyword>
<reference evidence="2 3" key="1">
    <citation type="submission" date="2023-11" db="EMBL/GenBank/DDBJ databases">
        <title>Arctic aerobic anoxygenic photoheterotroph Sediminicoccus rosea KRV36 adapts its photosynthesis to long days of polar summer.</title>
        <authorList>
            <person name="Tomasch J."/>
            <person name="Kopejtka K."/>
            <person name="Bily T."/>
            <person name="Gardiner A.T."/>
            <person name="Gardian Z."/>
            <person name="Shivaramu S."/>
            <person name="Koblizek M."/>
            <person name="Engelhardt F."/>
            <person name="Kaftan D."/>
        </authorList>
    </citation>
    <scope>NUCLEOTIDE SEQUENCE [LARGE SCALE GENOMIC DNA]</scope>
    <source>
        <strain evidence="2 3">R-30</strain>
    </source>
</reference>
<dbReference type="CDD" id="cd07043">
    <property type="entry name" value="STAS_anti-anti-sigma_factors"/>
    <property type="match status" value="1"/>
</dbReference>
<evidence type="ECO:0000313" key="2">
    <source>
        <dbReference type="EMBL" id="WPB83589.1"/>
    </source>
</evidence>
<dbReference type="RefSeq" id="WP_318647563.1">
    <property type="nucleotide sequence ID" value="NZ_CP137852.1"/>
</dbReference>
<dbReference type="Proteomes" id="UP001305521">
    <property type="component" value="Chromosome"/>
</dbReference>
<evidence type="ECO:0000313" key="3">
    <source>
        <dbReference type="Proteomes" id="UP001305521"/>
    </source>
</evidence>
<accession>A0ABZ0PD75</accession>
<dbReference type="PROSITE" id="PS50801">
    <property type="entry name" value="STAS"/>
    <property type="match status" value="1"/>
</dbReference>
<organism evidence="2 3">
    <name type="scientific">Sediminicoccus rosea</name>
    <dbReference type="NCBI Taxonomy" id="1225128"/>
    <lineage>
        <taxon>Bacteria</taxon>
        <taxon>Pseudomonadati</taxon>
        <taxon>Pseudomonadota</taxon>
        <taxon>Alphaproteobacteria</taxon>
        <taxon>Acetobacterales</taxon>
        <taxon>Roseomonadaceae</taxon>
        <taxon>Sediminicoccus</taxon>
    </lineage>
</organism>
<dbReference type="Gene3D" id="3.30.750.24">
    <property type="entry name" value="STAS domain"/>
    <property type="match status" value="1"/>
</dbReference>
<feature type="domain" description="STAS" evidence="1">
    <location>
        <begin position="19"/>
        <end position="96"/>
    </location>
</feature>
<name>A0ABZ0PD75_9PROT</name>